<organism evidence="2 3">
    <name type="scientific">Acinetobacter haemolyticus ATCC 19194</name>
    <dbReference type="NCBI Taxonomy" id="707232"/>
    <lineage>
        <taxon>Bacteria</taxon>
        <taxon>Pseudomonadati</taxon>
        <taxon>Pseudomonadota</taxon>
        <taxon>Gammaproteobacteria</taxon>
        <taxon>Moraxellales</taxon>
        <taxon>Moraxellaceae</taxon>
        <taxon>Acinetobacter</taxon>
    </lineage>
</organism>
<dbReference type="HOGENOM" id="CLU_182735_0_0_6"/>
<feature type="transmembrane region" description="Helical" evidence="1">
    <location>
        <begin position="31"/>
        <end position="47"/>
    </location>
</feature>
<gene>
    <name evidence="2" type="ORF">HMP0015_2085</name>
</gene>
<protein>
    <submittedName>
        <fullName evidence="2">Uncharacterized protein</fullName>
    </submittedName>
</protein>
<dbReference type="EMBL" id="ADMT01000178">
    <property type="protein sequence ID" value="EFF82362.1"/>
    <property type="molecule type" value="Genomic_DNA"/>
</dbReference>
<keyword evidence="1" id="KW-0812">Transmembrane</keyword>
<dbReference type="Proteomes" id="UP000003085">
    <property type="component" value="Unassembled WGS sequence"/>
</dbReference>
<accession>D4XQU3</accession>
<keyword evidence="1" id="KW-1133">Transmembrane helix</keyword>
<name>D4XQU3_ACIHA</name>
<evidence type="ECO:0000313" key="2">
    <source>
        <dbReference type="EMBL" id="EFF82362.1"/>
    </source>
</evidence>
<comment type="caution">
    <text evidence="2">The sequence shown here is derived from an EMBL/GenBank/DDBJ whole genome shotgun (WGS) entry which is preliminary data.</text>
</comment>
<feature type="transmembrane region" description="Helical" evidence="1">
    <location>
        <begin position="59"/>
        <end position="76"/>
    </location>
</feature>
<evidence type="ECO:0000313" key="3">
    <source>
        <dbReference type="Proteomes" id="UP000003085"/>
    </source>
</evidence>
<proteinExistence type="predicted"/>
<sequence>MVLSSQQGGMEMLSTHFNKQVFINTLKTNDSIIYAITTLALMATLLFQGAIKGNLKPEYFAYALIVSLAFCVWAVVDQKFRQLSLARKKTSLGKMDE</sequence>
<evidence type="ECO:0000256" key="1">
    <source>
        <dbReference type="SAM" id="Phobius"/>
    </source>
</evidence>
<reference evidence="3" key="1">
    <citation type="submission" date="2010-03" db="EMBL/GenBank/DDBJ databases">
        <title>Complete sequence of Mobiluncus curtisii ATCC 43063.</title>
        <authorList>
            <person name="Muzny D."/>
            <person name="Qin X."/>
            <person name="Deng J."/>
            <person name="Jiang H."/>
            <person name="Liu Y."/>
            <person name="Qu J."/>
            <person name="Song X.-Z."/>
            <person name="Zhang L."/>
            <person name="Thornton R."/>
            <person name="Coyle M."/>
            <person name="Francisco L."/>
            <person name="Jackson L."/>
            <person name="Javaid M."/>
            <person name="Korchina V."/>
            <person name="Kovar C."/>
            <person name="Mata R."/>
            <person name="Mathew T."/>
            <person name="Ngo R."/>
            <person name="Nguyen L."/>
            <person name="Nguyen N."/>
            <person name="Okwuonu G."/>
            <person name="Ongeri F."/>
            <person name="Pham C."/>
            <person name="Simmons D."/>
            <person name="Wilczek-Boney K."/>
            <person name="Hale W."/>
            <person name="Jakkamsetti A."/>
            <person name="Pham P."/>
            <person name="Ruth R."/>
            <person name="San Lucas F."/>
            <person name="Warren J."/>
            <person name="Zhang J."/>
            <person name="Zhao Z."/>
            <person name="Zhou C."/>
            <person name="Zhu D."/>
            <person name="Lee S."/>
            <person name="Bess C."/>
            <person name="Blankenburg K."/>
            <person name="Forbes L."/>
            <person name="Fu Q."/>
            <person name="Gubbala S."/>
            <person name="Hirani K."/>
            <person name="Jayaseelan J.C."/>
            <person name="Lara F."/>
            <person name="Munidasa M."/>
            <person name="Palculict T."/>
            <person name="Patil S."/>
            <person name="Pu L.-L."/>
            <person name="Saada N."/>
            <person name="Tang L."/>
            <person name="Weissenberger G."/>
            <person name="Zhu Y."/>
            <person name="Hemphill L."/>
            <person name="Shang Y."/>
            <person name="Youmans B."/>
            <person name="Ayvaz T."/>
            <person name="Ross M."/>
            <person name="Santibanez J."/>
            <person name="Aqrawi P."/>
            <person name="Gross S."/>
            <person name="Joshi V."/>
            <person name="Fowler G."/>
            <person name="Nazareth L."/>
            <person name="Reid J."/>
            <person name="Worley K."/>
            <person name="Petrosino J."/>
            <person name="Highlander S."/>
            <person name="Gibbs R."/>
            <person name="Gibbs R."/>
        </authorList>
    </citation>
    <scope>NUCLEOTIDE SEQUENCE [LARGE SCALE GENOMIC DNA]</scope>
    <source>
        <strain evidence="3">ATCC 19194</strain>
    </source>
</reference>
<dbReference type="AlphaFoldDB" id="D4XQU3"/>
<keyword evidence="1" id="KW-0472">Membrane</keyword>